<feature type="compositionally biased region" description="Basic and acidic residues" evidence="2">
    <location>
        <begin position="105"/>
        <end position="135"/>
    </location>
</feature>
<accession>A0A2B4SUA6</accession>
<dbReference type="Proteomes" id="UP000225706">
    <property type="component" value="Unassembled WGS sequence"/>
</dbReference>
<comment type="caution">
    <text evidence="3">The sequence shown here is derived from an EMBL/GenBank/DDBJ whole genome shotgun (WGS) entry which is preliminary data.</text>
</comment>
<feature type="region of interest" description="Disordered" evidence="2">
    <location>
        <begin position="96"/>
        <end position="143"/>
    </location>
</feature>
<organism evidence="3 4">
    <name type="scientific">Stylophora pistillata</name>
    <name type="common">Smooth cauliflower coral</name>
    <dbReference type="NCBI Taxonomy" id="50429"/>
    <lineage>
        <taxon>Eukaryota</taxon>
        <taxon>Metazoa</taxon>
        <taxon>Cnidaria</taxon>
        <taxon>Anthozoa</taxon>
        <taxon>Hexacorallia</taxon>
        <taxon>Scleractinia</taxon>
        <taxon>Astrocoeniina</taxon>
        <taxon>Pocilloporidae</taxon>
        <taxon>Stylophora</taxon>
    </lineage>
</organism>
<evidence type="ECO:0000256" key="1">
    <source>
        <dbReference type="ARBA" id="ARBA00022737"/>
    </source>
</evidence>
<proteinExistence type="predicted"/>
<protein>
    <submittedName>
        <fullName evidence="3">Radial spoke head 10-like B</fullName>
    </submittedName>
</protein>
<keyword evidence="1" id="KW-0677">Repeat</keyword>
<sequence length="143" mass="16526">MGLCFSVKREDYEDIMRYDGGTLLCFKHGEGTNLYENGDMYKGQWKWNQMHGHGVYTHANGEVKQGYFYQNEYIGNEPGNLFAATTCCIGSCFGGAQAEPIPSDEEIRKQAMSERDDQNAKNREARQHRRDEIRNKYNIKKKP</sequence>
<gene>
    <name evidence="3" type="primary">rsph10b</name>
    <name evidence="3" type="ORF">AWC38_SpisGene2461</name>
</gene>
<dbReference type="Gene3D" id="2.20.110.10">
    <property type="entry name" value="Histone H3 K4-specific methyltransferase SET7/9 N-terminal domain"/>
    <property type="match status" value="1"/>
</dbReference>
<evidence type="ECO:0000313" key="3">
    <source>
        <dbReference type="EMBL" id="PFX32663.1"/>
    </source>
</evidence>
<dbReference type="SUPFAM" id="SSF82185">
    <property type="entry name" value="Histone H3 K4-specific methyltransferase SET7/9 N-terminal domain"/>
    <property type="match status" value="1"/>
</dbReference>
<keyword evidence="4" id="KW-1185">Reference proteome</keyword>
<dbReference type="InterPro" id="IPR003409">
    <property type="entry name" value="MORN"/>
</dbReference>
<dbReference type="OrthoDB" id="5970431at2759"/>
<dbReference type="Pfam" id="PF02493">
    <property type="entry name" value="MORN"/>
    <property type="match status" value="1"/>
</dbReference>
<dbReference type="SMART" id="SM00698">
    <property type="entry name" value="MORN"/>
    <property type="match status" value="1"/>
</dbReference>
<evidence type="ECO:0000256" key="2">
    <source>
        <dbReference type="SAM" id="MobiDB-lite"/>
    </source>
</evidence>
<name>A0A2B4SUA6_STYPI</name>
<dbReference type="AlphaFoldDB" id="A0A2B4SUA6"/>
<reference evidence="4" key="1">
    <citation type="journal article" date="2017" name="bioRxiv">
        <title>Comparative analysis of the genomes of Stylophora pistillata and Acropora digitifera provides evidence for extensive differences between species of corals.</title>
        <authorList>
            <person name="Voolstra C.R."/>
            <person name="Li Y."/>
            <person name="Liew Y.J."/>
            <person name="Baumgarten S."/>
            <person name="Zoccola D."/>
            <person name="Flot J.-F."/>
            <person name="Tambutte S."/>
            <person name="Allemand D."/>
            <person name="Aranda M."/>
        </authorList>
    </citation>
    <scope>NUCLEOTIDE SEQUENCE [LARGE SCALE GENOMIC DNA]</scope>
</reference>
<evidence type="ECO:0000313" key="4">
    <source>
        <dbReference type="Proteomes" id="UP000225706"/>
    </source>
</evidence>
<dbReference type="EMBL" id="LSMT01000020">
    <property type="protein sequence ID" value="PFX32663.1"/>
    <property type="molecule type" value="Genomic_DNA"/>
</dbReference>